<dbReference type="Gene3D" id="3.30.70.1900">
    <property type="match status" value="1"/>
</dbReference>
<dbReference type="InterPro" id="IPR045747">
    <property type="entry name" value="CRISPR-assoc_prot_Cas6_N_sf"/>
</dbReference>
<proteinExistence type="inferred from homology"/>
<feature type="active site" description="Proton acceptor" evidence="6">
    <location>
        <position position="29"/>
    </location>
</feature>
<dbReference type="STRING" id="118062.MCBB_1324"/>
<evidence type="ECO:0000313" key="8">
    <source>
        <dbReference type="EMBL" id="SCG85882.1"/>
    </source>
</evidence>
<dbReference type="NCBIfam" id="TIGR01877">
    <property type="entry name" value="cas_cas6"/>
    <property type="match status" value="1"/>
</dbReference>
<dbReference type="GO" id="GO:0003723">
    <property type="term" value="F:RNA binding"/>
    <property type="evidence" value="ECO:0007669"/>
    <property type="project" value="UniProtKB-KW"/>
</dbReference>
<keyword evidence="2" id="KW-0694">RNA-binding</keyword>
<feature type="site" description="Transition state stabilizer" evidence="5">
    <location>
        <position position="48"/>
    </location>
</feature>
<dbReference type="Pfam" id="PF21350">
    <property type="entry name" value="Cas6_I-A"/>
    <property type="match status" value="1"/>
</dbReference>
<dbReference type="RefSeq" id="WP_071906994.1">
    <property type="nucleotide sequence ID" value="NZ_LT607756.1"/>
</dbReference>
<dbReference type="InterPro" id="IPR010156">
    <property type="entry name" value="CRISPR-assoc_prot_Cas6"/>
</dbReference>
<dbReference type="KEGG" id="mcub:MCBB_1324"/>
<feature type="domain" description="CRISPR associated protein Cas6 C-terminal" evidence="7">
    <location>
        <begin position="115"/>
        <end position="238"/>
    </location>
</feature>
<evidence type="ECO:0000256" key="3">
    <source>
        <dbReference type="ARBA" id="ARBA00023118"/>
    </source>
</evidence>
<evidence type="ECO:0000256" key="5">
    <source>
        <dbReference type="PIRSR" id="PIRSR005054-1"/>
    </source>
</evidence>
<keyword evidence="9" id="KW-1185">Reference proteome</keyword>
<feature type="active site" description="Proton donor" evidence="6">
    <location>
        <position position="42"/>
    </location>
</feature>
<evidence type="ECO:0000313" key="9">
    <source>
        <dbReference type="Proteomes" id="UP000094707"/>
    </source>
</evidence>
<dbReference type="GeneID" id="30412165"/>
<dbReference type="GO" id="GO:0051607">
    <property type="term" value="P:defense response to virus"/>
    <property type="evidence" value="ECO:0007669"/>
    <property type="project" value="UniProtKB-KW"/>
</dbReference>
<dbReference type="PIRSF" id="PIRSF005054">
    <property type="entry name" value="PF1131"/>
    <property type="match status" value="1"/>
</dbReference>
<keyword evidence="8" id="KW-0378">Hydrolase</keyword>
<reference evidence="8 9" key="1">
    <citation type="submission" date="2016-08" db="EMBL/GenBank/DDBJ databases">
        <authorList>
            <person name="Seilhamer J.J."/>
        </authorList>
    </citation>
    <scope>NUCLEOTIDE SEQUENCE [LARGE SCALE GENOMIC DNA]</scope>
    <source>
        <strain evidence="8">Buetzberg</strain>
    </source>
</reference>
<evidence type="ECO:0000256" key="6">
    <source>
        <dbReference type="PIRSR" id="PIRSR005054-50"/>
    </source>
</evidence>
<dbReference type="PANTHER" id="PTHR36984:SF1">
    <property type="entry name" value="CRISPR-ASSOCIATED ENDORIBONUCLEASE CAS6 1"/>
    <property type="match status" value="1"/>
</dbReference>
<sequence length="243" mass="28587">MRLKISLASRNSEYKIPYNYNYQLSSLIYRKIADLDLASELHISSDFKFFTFSQIYVPRRRITKNGIISRDGNLHFYISSPNDYLIQSMVEAYLEDLEVNFRGDRLQVQEVELLKKPKFKKSAEFKTISPVMARIKRDDKIWDLNPGDLQFYTALQKNLLNKYRAFHGSYNGDEYLKIAPDMGSVKRKRITIKKDGVETYHRAYQMRFTAEGDPRLLEFMYDCGFGEKNSMGFGMVNLINYSY</sequence>
<dbReference type="PATRIC" id="fig|129848.4.peg.1346"/>
<dbReference type="Gene3D" id="3.30.70.1890">
    <property type="match status" value="1"/>
</dbReference>
<evidence type="ECO:0000256" key="1">
    <source>
        <dbReference type="ARBA" id="ARBA00005937"/>
    </source>
</evidence>
<comment type="function">
    <text evidence="4">CRISPR (clustered regularly interspaced short palindromic repeat), is an adaptive immune system that provides protection against mobile genetic elements (viruses, transposable elements and conjugative plasmids). CRISPR clusters contain sequences complementary to antecedent mobile elements and target invading nucleic acids. CRISPR clusters are transcribed and processed into CRISPR RNA (crRNA).</text>
</comment>
<dbReference type="OrthoDB" id="43942at2157"/>
<keyword evidence="3" id="KW-0051">Antiviral defense</keyword>
<dbReference type="EMBL" id="LT607756">
    <property type="protein sequence ID" value="SCG85882.1"/>
    <property type="molecule type" value="Genomic_DNA"/>
</dbReference>
<dbReference type="Proteomes" id="UP000094707">
    <property type="component" value="Chromosome I"/>
</dbReference>
<evidence type="ECO:0000259" key="7">
    <source>
        <dbReference type="Pfam" id="PF01881"/>
    </source>
</evidence>
<dbReference type="Pfam" id="PF01881">
    <property type="entry name" value="Cas_Cas6_C"/>
    <property type="match status" value="1"/>
</dbReference>
<dbReference type="AlphaFoldDB" id="A0A1D3L2J0"/>
<evidence type="ECO:0000256" key="4">
    <source>
        <dbReference type="PIRNR" id="PIRNR005054"/>
    </source>
</evidence>
<dbReference type="GO" id="GO:0016788">
    <property type="term" value="F:hydrolase activity, acting on ester bonds"/>
    <property type="evidence" value="ECO:0007669"/>
    <property type="project" value="InterPro"/>
</dbReference>
<comment type="similarity">
    <text evidence="1 4">Belongs to the CRISPR-associated protein Cas6/Cse3/CasE family.</text>
</comment>
<dbReference type="PANTHER" id="PTHR36984">
    <property type="entry name" value="CRISPR-ASSOCIATED ENDORIBONUCLEASE CAS6 1"/>
    <property type="match status" value="1"/>
</dbReference>
<dbReference type="InterPro" id="IPR049435">
    <property type="entry name" value="Cas_Cas6_C"/>
</dbReference>
<gene>
    <name evidence="8" type="primary">cas6a</name>
    <name evidence="8" type="ORF">MCBB_1324</name>
</gene>
<name>A0A1D3L2J0_9EURY</name>
<evidence type="ECO:0000256" key="2">
    <source>
        <dbReference type="ARBA" id="ARBA00022884"/>
    </source>
</evidence>
<protein>
    <recommendedName>
        <fullName evidence="4">CRISPR-associated endoribonuclease</fullName>
    </recommendedName>
</protein>
<accession>A0A1D3L2J0</accession>
<organism evidence="8 9">
    <name type="scientific">Methanobacterium congolense</name>
    <dbReference type="NCBI Taxonomy" id="118062"/>
    <lineage>
        <taxon>Archaea</taxon>
        <taxon>Methanobacteriati</taxon>
        <taxon>Methanobacteriota</taxon>
        <taxon>Methanomada group</taxon>
        <taxon>Methanobacteria</taxon>
        <taxon>Methanobacteriales</taxon>
        <taxon>Methanobacteriaceae</taxon>
        <taxon>Methanobacterium</taxon>
    </lineage>
</organism>